<reference evidence="1 2" key="1">
    <citation type="journal article" date="2020" name="Front. Microbiol.">
        <title>Phenotypic and Genetic Characterization of the Cheese Ripening Yeast Geotrichum candidum.</title>
        <authorList>
            <person name="Perkins V."/>
            <person name="Vignola S."/>
            <person name="Lessard M.H."/>
            <person name="Plante P.L."/>
            <person name="Corbeil J."/>
            <person name="Dugat-Bony E."/>
            <person name="Frenette M."/>
            <person name="Labrie S."/>
        </authorList>
    </citation>
    <scope>NUCLEOTIDE SEQUENCE [LARGE SCALE GENOMIC DNA]</scope>
    <source>
        <strain evidence="1 2">LMA-1147</strain>
    </source>
</reference>
<proteinExistence type="predicted"/>
<accession>A0ACB6V644</accession>
<gene>
    <name evidence="1" type="ORF">D0Z00_001796</name>
</gene>
<organism evidence="1 2">
    <name type="scientific">Geotrichum galactomycetum</name>
    <dbReference type="NCBI Taxonomy" id="27317"/>
    <lineage>
        <taxon>Eukaryota</taxon>
        <taxon>Fungi</taxon>
        <taxon>Dikarya</taxon>
        <taxon>Ascomycota</taxon>
        <taxon>Saccharomycotina</taxon>
        <taxon>Dipodascomycetes</taxon>
        <taxon>Dipodascales</taxon>
        <taxon>Dipodascaceae</taxon>
        <taxon>Geotrichum</taxon>
    </lineage>
</organism>
<dbReference type="Proteomes" id="UP000744676">
    <property type="component" value="Unassembled WGS sequence"/>
</dbReference>
<name>A0ACB6V644_9ASCO</name>
<comment type="caution">
    <text evidence="1">The sequence shown here is derived from an EMBL/GenBank/DDBJ whole genome shotgun (WGS) entry which is preliminary data.</text>
</comment>
<protein>
    <submittedName>
        <fullName evidence="1">Uncharacterized protein</fullName>
    </submittedName>
</protein>
<sequence length="499" mass="55388">MSLDKHDCVPVDTHVWQIAQRDYKFGRNYKTLTKTAYEAVGDFFRNTWGEYAGWAHSVLFAADLRDLNNGQSKNIAKSSETKPPTKTKKRVRVKSEDDKENISDIAAKVEIKLETSDDKTKINAMKTQVVIESKKVISVLSEELVQESYVFETIRIPAFATLSTALAASFAYGVQDALIIDIGKDKTEITPIVEYTPVTVSQRTIKYGSSSINAHLAKVLPDLTTEQIDALKKSDIFEILSEDAAKNSWFGLNNLNGAPDSGTNENEDGIVDVAAIVTSGRTREILAQREKEKEQSQSSDKEKEKPNEDREFNTFTDLEGKSIQVGKERFHGAEDLIEKITIGVGEVLKHLDDAGSRQECWDNVIILGHGSSVKGFKEALLLSLQSRYIISRPTMGSELPSMFNTSGYNTPTGASTPSFAQLQQSTYSKSNQGHGQIPVQIKVAKTLDYFPEWKNYGWEESSFLGAQIAAKQIFGGSVEGTYVSRTDYNEMGPSSIWDI</sequence>
<keyword evidence="2" id="KW-1185">Reference proteome</keyword>
<dbReference type="EMBL" id="QVQA01000038">
    <property type="protein sequence ID" value="KAF5099036.1"/>
    <property type="molecule type" value="Genomic_DNA"/>
</dbReference>
<evidence type="ECO:0000313" key="2">
    <source>
        <dbReference type="Proteomes" id="UP000744676"/>
    </source>
</evidence>
<evidence type="ECO:0000313" key="1">
    <source>
        <dbReference type="EMBL" id="KAF5099036.1"/>
    </source>
</evidence>